<dbReference type="Pfam" id="PF13578">
    <property type="entry name" value="Methyltransf_24"/>
    <property type="match status" value="1"/>
</dbReference>
<dbReference type="SUPFAM" id="SSF53335">
    <property type="entry name" value="S-adenosyl-L-methionine-dependent methyltransferases"/>
    <property type="match status" value="1"/>
</dbReference>
<dbReference type="RefSeq" id="WP_245943342.1">
    <property type="nucleotide sequence ID" value="NZ_QKTX01000004.1"/>
</dbReference>
<evidence type="ECO:0000313" key="1">
    <source>
        <dbReference type="EMBL" id="PZV84483.1"/>
    </source>
</evidence>
<organism evidence="1 2">
    <name type="scientific">Algoriphagus aquaeductus</name>
    <dbReference type="NCBI Taxonomy" id="475299"/>
    <lineage>
        <taxon>Bacteria</taxon>
        <taxon>Pseudomonadati</taxon>
        <taxon>Bacteroidota</taxon>
        <taxon>Cytophagia</taxon>
        <taxon>Cytophagales</taxon>
        <taxon>Cyclobacteriaceae</taxon>
        <taxon>Algoriphagus</taxon>
    </lineage>
</organism>
<dbReference type="GO" id="GO:0032259">
    <property type="term" value="P:methylation"/>
    <property type="evidence" value="ECO:0007669"/>
    <property type="project" value="UniProtKB-KW"/>
</dbReference>
<protein>
    <submittedName>
        <fullName evidence="1">Methyltransferase family protein</fullName>
    </submittedName>
</protein>
<keyword evidence="1" id="KW-0808">Transferase</keyword>
<dbReference type="InterPro" id="IPR029063">
    <property type="entry name" value="SAM-dependent_MTases_sf"/>
</dbReference>
<keyword evidence="1" id="KW-0489">Methyltransferase</keyword>
<gene>
    <name evidence="1" type="ORF">CLV31_104132</name>
</gene>
<sequence length="259" mass="29097">MRKFIFPAIAYIHYWLKKEDLYSQQSSHIHAIYSGLLQYLKSQPDGDSEIEQVRNKLLSDTRIIEVNDLGAGSKKVSDPKRQVGKITRHSTSSAKYGVLYQYFCALTPATYVLELGTCMGIGTRYLAKVTQGNLWTIEGAAEIQRIAKESTLPGNVEFITGDIHSLLPDLLADLPQLDFALIDANHTLEGTLFAFQQCLKKIHPKSILAIGDIHWSEEMEKAWDQIKHSPSVALTMDFYECGIVFFEYSGPKSHLTLAV</sequence>
<keyword evidence="2" id="KW-1185">Reference proteome</keyword>
<dbReference type="GO" id="GO:0008168">
    <property type="term" value="F:methyltransferase activity"/>
    <property type="evidence" value="ECO:0007669"/>
    <property type="project" value="UniProtKB-KW"/>
</dbReference>
<reference evidence="1 2" key="1">
    <citation type="submission" date="2018-06" db="EMBL/GenBank/DDBJ databases">
        <title>Genomic Encyclopedia of Archaeal and Bacterial Type Strains, Phase II (KMG-II): from individual species to whole genera.</title>
        <authorList>
            <person name="Goeker M."/>
        </authorList>
    </citation>
    <scope>NUCLEOTIDE SEQUENCE [LARGE SCALE GENOMIC DNA]</scope>
    <source>
        <strain evidence="1 2">T4</strain>
    </source>
</reference>
<accession>A0A326S3P3</accession>
<evidence type="ECO:0000313" key="2">
    <source>
        <dbReference type="Proteomes" id="UP000248917"/>
    </source>
</evidence>
<dbReference type="Gene3D" id="3.40.50.150">
    <property type="entry name" value="Vaccinia Virus protein VP39"/>
    <property type="match status" value="1"/>
</dbReference>
<name>A0A326S3P3_9BACT</name>
<comment type="caution">
    <text evidence="1">The sequence shown here is derived from an EMBL/GenBank/DDBJ whole genome shotgun (WGS) entry which is preliminary data.</text>
</comment>
<dbReference type="EMBL" id="QKTX01000004">
    <property type="protein sequence ID" value="PZV84483.1"/>
    <property type="molecule type" value="Genomic_DNA"/>
</dbReference>
<proteinExistence type="predicted"/>
<dbReference type="AlphaFoldDB" id="A0A326S3P3"/>
<dbReference type="Proteomes" id="UP000248917">
    <property type="component" value="Unassembled WGS sequence"/>
</dbReference>